<dbReference type="SUPFAM" id="SSF50494">
    <property type="entry name" value="Trypsin-like serine proteases"/>
    <property type="match status" value="1"/>
</dbReference>
<dbReference type="EnsemblPlants" id="AET5Gv20739100.21">
    <property type="protein sequence ID" value="AET5Gv20739100.21"/>
    <property type="gene ID" value="AET5Gv20739100"/>
</dbReference>
<dbReference type="InterPro" id="IPR009003">
    <property type="entry name" value="Peptidase_S1_PA"/>
</dbReference>
<dbReference type="AlphaFoldDB" id="A0A453LFF4"/>
<evidence type="ECO:0000313" key="2">
    <source>
        <dbReference type="Proteomes" id="UP000015105"/>
    </source>
</evidence>
<dbReference type="Proteomes" id="UP000015105">
    <property type="component" value="Chromosome 5D"/>
</dbReference>
<reference evidence="1" key="4">
    <citation type="submission" date="2019-03" db="UniProtKB">
        <authorList>
            <consortium name="EnsemblPlants"/>
        </authorList>
    </citation>
    <scope>IDENTIFICATION</scope>
</reference>
<reference evidence="2" key="2">
    <citation type="journal article" date="2017" name="Nat. Plants">
        <title>The Aegilops tauschii genome reveals multiple impacts of transposons.</title>
        <authorList>
            <person name="Zhao G."/>
            <person name="Zou C."/>
            <person name="Li K."/>
            <person name="Wang K."/>
            <person name="Li T."/>
            <person name="Gao L."/>
            <person name="Zhang X."/>
            <person name="Wang H."/>
            <person name="Yang Z."/>
            <person name="Liu X."/>
            <person name="Jiang W."/>
            <person name="Mao L."/>
            <person name="Kong X."/>
            <person name="Jiao Y."/>
            <person name="Jia J."/>
        </authorList>
    </citation>
    <scope>NUCLEOTIDE SEQUENCE [LARGE SCALE GENOMIC DNA]</scope>
    <source>
        <strain evidence="2">cv. AL8/78</strain>
    </source>
</reference>
<name>A0A453LFF4_AEGTS</name>
<reference evidence="2" key="1">
    <citation type="journal article" date="2014" name="Science">
        <title>Ancient hybridizations among the ancestral genomes of bread wheat.</title>
        <authorList>
            <consortium name="International Wheat Genome Sequencing Consortium,"/>
            <person name="Marcussen T."/>
            <person name="Sandve S.R."/>
            <person name="Heier L."/>
            <person name="Spannagl M."/>
            <person name="Pfeifer M."/>
            <person name="Jakobsen K.S."/>
            <person name="Wulff B.B."/>
            <person name="Steuernagel B."/>
            <person name="Mayer K.F."/>
            <person name="Olsen O.A."/>
        </authorList>
    </citation>
    <scope>NUCLEOTIDE SEQUENCE [LARGE SCALE GENOMIC DNA]</scope>
    <source>
        <strain evidence="2">cv. AL8/78</strain>
    </source>
</reference>
<accession>A0A453LFF4</accession>
<sequence length="249" mass="27428">MLENHIINRLEDTFDEDILHNPWKGVVLEMKGSDGSLLKKTAFQLASESSKSLASEMNRSVVSLASFNGFAKKFACTGVFIECNACSATILTSASLVRVPGDAHMIDDTLRIEVCLPNKFRVVGILKGYNLHYNVALVDIIGCWDPHAIQISGRPVTSSMDVIAVGCLFAYRKLMAVEGKVLIGKQSKFDCTELCVSTCKITKVFLVDFPCTPTVKNYKSSLHLSTPYISLRTEQLLTWQTIISIGILT</sequence>
<dbReference type="PANTHER" id="PTHR18868">
    <property type="entry name" value="OS07G0665300 PROTEIN-RELATED"/>
    <property type="match status" value="1"/>
</dbReference>
<dbReference type="PANTHER" id="PTHR18868:SF37">
    <property type="entry name" value="OS07G0665300 PROTEIN"/>
    <property type="match status" value="1"/>
</dbReference>
<reference evidence="1" key="3">
    <citation type="journal article" date="2017" name="Nature">
        <title>Genome sequence of the progenitor of the wheat D genome Aegilops tauschii.</title>
        <authorList>
            <person name="Luo M.C."/>
            <person name="Gu Y.Q."/>
            <person name="Puiu D."/>
            <person name="Wang H."/>
            <person name="Twardziok S.O."/>
            <person name="Deal K.R."/>
            <person name="Huo N."/>
            <person name="Zhu T."/>
            <person name="Wang L."/>
            <person name="Wang Y."/>
            <person name="McGuire P.E."/>
            <person name="Liu S."/>
            <person name="Long H."/>
            <person name="Ramasamy R.K."/>
            <person name="Rodriguez J.C."/>
            <person name="Van S.L."/>
            <person name="Yuan L."/>
            <person name="Wang Z."/>
            <person name="Xia Z."/>
            <person name="Xiao L."/>
            <person name="Anderson O.D."/>
            <person name="Ouyang S."/>
            <person name="Liang Y."/>
            <person name="Zimin A.V."/>
            <person name="Pertea G."/>
            <person name="Qi P."/>
            <person name="Bennetzen J.L."/>
            <person name="Dai X."/>
            <person name="Dawson M.W."/>
            <person name="Muller H.G."/>
            <person name="Kugler K."/>
            <person name="Rivarola-Duarte L."/>
            <person name="Spannagl M."/>
            <person name="Mayer K.F.X."/>
            <person name="Lu F.H."/>
            <person name="Bevan M.W."/>
            <person name="Leroy P."/>
            <person name="Li P."/>
            <person name="You F.M."/>
            <person name="Sun Q."/>
            <person name="Liu Z."/>
            <person name="Lyons E."/>
            <person name="Wicker T."/>
            <person name="Salzberg S.L."/>
            <person name="Devos K.M."/>
            <person name="Dvorak J."/>
        </authorList>
    </citation>
    <scope>NUCLEOTIDE SEQUENCE [LARGE SCALE GENOMIC DNA]</scope>
    <source>
        <strain evidence="1">cv. AL8/78</strain>
    </source>
</reference>
<protein>
    <submittedName>
        <fullName evidence="1">Uncharacterized protein</fullName>
    </submittedName>
</protein>
<reference evidence="1" key="5">
    <citation type="journal article" date="2021" name="G3 (Bethesda)">
        <title>Aegilops tauschii genome assembly Aet v5.0 features greater sequence contiguity and improved annotation.</title>
        <authorList>
            <person name="Wang L."/>
            <person name="Zhu T."/>
            <person name="Rodriguez J.C."/>
            <person name="Deal K.R."/>
            <person name="Dubcovsky J."/>
            <person name="McGuire P.E."/>
            <person name="Lux T."/>
            <person name="Spannagl M."/>
            <person name="Mayer K.F.X."/>
            <person name="Baldrich P."/>
            <person name="Meyers B.C."/>
            <person name="Huo N."/>
            <person name="Gu Y.Q."/>
            <person name="Zhou H."/>
            <person name="Devos K.M."/>
            <person name="Bennetzen J.L."/>
            <person name="Unver T."/>
            <person name="Budak H."/>
            <person name="Gulick P.J."/>
            <person name="Galiba G."/>
            <person name="Kalapos B."/>
            <person name="Nelson D.R."/>
            <person name="Li P."/>
            <person name="You F.M."/>
            <person name="Luo M.C."/>
            <person name="Dvorak J."/>
        </authorList>
    </citation>
    <scope>NUCLEOTIDE SEQUENCE [LARGE SCALE GENOMIC DNA]</scope>
    <source>
        <strain evidence="1">cv. AL8/78</strain>
    </source>
</reference>
<dbReference type="Gramene" id="AET5Gv20739100.21">
    <property type="protein sequence ID" value="AET5Gv20739100.21"/>
    <property type="gene ID" value="AET5Gv20739100"/>
</dbReference>
<keyword evidence="2" id="KW-1185">Reference proteome</keyword>
<proteinExistence type="predicted"/>
<evidence type="ECO:0000313" key="1">
    <source>
        <dbReference type="EnsemblPlants" id="AET5Gv20739100.21"/>
    </source>
</evidence>
<organism evidence="1 2">
    <name type="scientific">Aegilops tauschii subsp. strangulata</name>
    <name type="common">Goatgrass</name>
    <dbReference type="NCBI Taxonomy" id="200361"/>
    <lineage>
        <taxon>Eukaryota</taxon>
        <taxon>Viridiplantae</taxon>
        <taxon>Streptophyta</taxon>
        <taxon>Embryophyta</taxon>
        <taxon>Tracheophyta</taxon>
        <taxon>Spermatophyta</taxon>
        <taxon>Magnoliopsida</taxon>
        <taxon>Liliopsida</taxon>
        <taxon>Poales</taxon>
        <taxon>Poaceae</taxon>
        <taxon>BOP clade</taxon>
        <taxon>Pooideae</taxon>
        <taxon>Triticodae</taxon>
        <taxon>Triticeae</taxon>
        <taxon>Triticinae</taxon>
        <taxon>Aegilops</taxon>
    </lineage>
</organism>